<feature type="coiled-coil region" evidence="1">
    <location>
        <begin position="1355"/>
        <end position="1421"/>
    </location>
</feature>
<evidence type="ECO:0000256" key="2">
    <source>
        <dbReference type="SAM" id="MobiDB-lite"/>
    </source>
</evidence>
<feature type="coiled-coil region" evidence="1">
    <location>
        <begin position="467"/>
        <end position="571"/>
    </location>
</feature>
<accession>A0A915HGE6</accession>
<feature type="coiled-coil region" evidence="1">
    <location>
        <begin position="407"/>
        <end position="441"/>
    </location>
</feature>
<organism evidence="3 4">
    <name type="scientific">Romanomermis culicivorax</name>
    <name type="common">Nematode worm</name>
    <dbReference type="NCBI Taxonomy" id="13658"/>
    <lineage>
        <taxon>Eukaryota</taxon>
        <taxon>Metazoa</taxon>
        <taxon>Ecdysozoa</taxon>
        <taxon>Nematoda</taxon>
        <taxon>Enoplea</taxon>
        <taxon>Dorylaimia</taxon>
        <taxon>Mermithida</taxon>
        <taxon>Mermithoidea</taxon>
        <taxon>Mermithidae</taxon>
        <taxon>Romanomermis</taxon>
    </lineage>
</organism>
<feature type="coiled-coil region" evidence="1">
    <location>
        <begin position="203"/>
        <end position="237"/>
    </location>
</feature>
<keyword evidence="1" id="KW-0175">Coiled coil</keyword>
<feature type="coiled-coil region" evidence="1">
    <location>
        <begin position="1013"/>
        <end position="1082"/>
    </location>
</feature>
<feature type="coiled-coil region" evidence="1">
    <location>
        <begin position="13"/>
        <end position="40"/>
    </location>
</feature>
<evidence type="ECO:0000313" key="3">
    <source>
        <dbReference type="Proteomes" id="UP000887565"/>
    </source>
</evidence>
<feature type="region of interest" description="Disordered" evidence="2">
    <location>
        <begin position="1792"/>
        <end position="1815"/>
    </location>
</feature>
<dbReference type="PANTHER" id="PTHR23159:SF31">
    <property type="entry name" value="CENTROSOME-ASSOCIATED PROTEIN CEP250 ISOFORM X1"/>
    <property type="match status" value="1"/>
</dbReference>
<feature type="coiled-coil region" evidence="1">
    <location>
        <begin position="686"/>
        <end position="713"/>
    </location>
</feature>
<evidence type="ECO:0000256" key="1">
    <source>
        <dbReference type="SAM" id="Coils"/>
    </source>
</evidence>
<feature type="compositionally biased region" description="Basic and acidic residues" evidence="2">
    <location>
        <begin position="1804"/>
        <end position="1815"/>
    </location>
</feature>
<dbReference type="OMA" id="MEREYCK"/>
<dbReference type="Proteomes" id="UP000887565">
    <property type="component" value="Unplaced"/>
</dbReference>
<protein>
    <submittedName>
        <fullName evidence="4">Uncharacterized protein</fullName>
    </submittedName>
</protein>
<keyword evidence="3" id="KW-1185">Reference proteome</keyword>
<evidence type="ECO:0000313" key="4">
    <source>
        <dbReference type="WBParaSite" id="nRc.2.0.1.t00484-RA"/>
    </source>
</evidence>
<proteinExistence type="predicted"/>
<name>A0A915HGE6_ROMCU</name>
<feature type="coiled-coil region" evidence="1">
    <location>
        <begin position="1495"/>
        <end position="1765"/>
    </location>
</feature>
<feature type="coiled-coil region" evidence="1">
    <location>
        <begin position="764"/>
        <end position="833"/>
    </location>
</feature>
<feature type="coiled-coil region" evidence="1">
    <location>
        <begin position="284"/>
        <end position="357"/>
    </location>
</feature>
<dbReference type="Gene3D" id="1.10.287.1490">
    <property type="match status" value="1"/>
</dbReference>
<dbReference type="PANTHER" id="PTHR23159">
    <property type="entry name" value="CENTROSOMAL PROTEIN 2"/>
    <property type="match status" value="1"/>
</dbReference>
<dbReference type="WBParaSite" id="nRc.2.0.1.t00484-RA">
    <property type="protein sequence ID" value="nRc.2.0.1.t00484-RA"/>
    <property type="gene ID" value="nRc.2.0.1.g00484"/>
</dbReference>
<reference evidence="4" key="1">
    <citation type="submission" date="2022-11" db="UniProtKB">
        <authorList>
            <consortium name="WormBaseParasite"/>
        </authorList>
    </citation>
    <scope>IDENTIFICATION</scope>
</reference>
<sequence>MPCADCLEQKKILVRLTNALSDQELKCQDLERKLQKANLKNKARLVHYKDQFLEKSNSEEILQQQLQKFTNRKFCDKATDCDSDISNNNTASGQEDKYSPGGAVAFYKENIQKDDECSSFTTELTFNDSITEPVKNIEKLNTRLSGLLEQVETMQKKVVNKEQPENSSSLSLLVDDLPIAAVKKKREKKVKFDLSDKEKDGRIQDLEEKLQRSELFCDDLREENEDLRFTIADLERRLGENDVNINAREKEVCDLKQKINKIGSELSESKNQFNDSKINVLKIKAQNASRLKELESEVENLKISNSDLLEKMEKLQERNSRLEFSVSDLEESLKSADQKLRSKNEQYENLMENLLSAKLGFDEFKSQSENIVLEFESDLEKLHVENGNLNMQILNLRTENENFLIENSRLLNDKEILINDLNQLKEAIEISNEFINFLEENQGAAKLKIDERDPVFSRQNSEYRLKFKAYLTKMNVLQRENEKLEDEIQKLSILLENCQVFCRNSSNDLSSLKKELDSEKAQRSALEKSLKDIKTTCDRTTTDSKSYISKIEELQNLLDEKENEFQSILIDRRSSDCQLRRDFEKQNEEFQILKQQFQQSLDEKCEIESELSKLWNQDAASKKALSDMEREYCKILQEKSTLEKMYEEQCKILQDLKTKLIDQENSVVEKSQFDNFTAPEISKHHIDGLENENAKLKNRVENLENRCRTLLNVDLQNLKSDFCKVNKSLIEERERNVDLHDQLQQKNARFLEMENSTETLLGVISDKEADLNRLHSKLENLEFQLENLRNENSNLTSQIDGKNQLFFDLLDNLKNLQSKIEYLARRNLNLNSKNQEQFLILKNWIKNLRLEFQDDIRSFNRFLTDNLEKFGNIAISINREENSKDQQHSYEELHAYYVQLQNAYASLYEQYEKMTSSSSSTNVQDQCTSLVTVDLNAEFNPMLQNEQVSINSESPKNYYSEAVTTNYINGAAPSIDQCSSIVENLVQIVQYKEIEHLNNVTLAEKLIFVQNHINKLLSENAALQKLQKSSNNEIYGLSQHVEILSKELDSLKEICANEKHVKQSLQRNCEQLYDTEKLLNEEICGLKILCKRLDEQKLELECKLGEQNGTLHLGEKFKLEKKIRQSLNEICESKSLDLLEHCKLVGQYFNENTAEISTLKSACKRLDEEKCALEYEGKSALECKLLEKDSTLHHEEKNEIRQILNEICPSNCQNLLEHCKIVGQIFNDNVEEISTLKSAYSAEEISTLKSRCKQLGEEKNQLECKLLGKDSILHHDKKLEIETKNSEILEYRRNLILFKNQLNLHEKDLQIFDTQIIQFLNEKLWKIDEIIANCQDLMEKSRKINLNNLKLKSDVQILEDQNRSLILELDQLKEKFNSTQFDLNLKSQQLENQECKIVDLNREFSAKIQILNEQIKMLESVNLMSKNEDDAVKLLLESKEKSLHDWKTRYFDLEIKFDDQKSQLSIFKTRIEELECSIYEKKTKIQNALVQCSLNQDLEKKNQNLMTQIENLEAKFAENSAKFREMTSFIDENEILSEFKFENERLISEIDRLKSENQILMDGTTKIESEFKLVKFEYQQRLEQVAEDAKSMQEENQRLMNLNQISNENTNKYVQEIHDLKTQLIDLRKICDNLQTAAQNLQLLEEKVEKLEKEKLISIDQCRQLSDKLKIFEKDRKSEIGTSKQLKTATKEAKALIESLEKERSTNNVRSKELLDLKTQLAFSERQLEDFRIKLIDSESSHRTIKILKSKLKEVSGEKERLLEDNCKLKASLQQQKNENEVKQVEILENVGNFPTSSNDFQEAEIKSSSDETAL</sequence>